<comment type="caution">
    <text evidence="3">The sequence shown here is derived from an EMBL/GenBank/DDBJ whole genome shotgun (WGS) entry which is preliminary data.</text>
</comment>
<proteinExistence type="predicted"/>
<organism evidence="3 4">
    <name type="scientific">Pleuronectes platessa</name>
    <name type="common">European plaice</name>
    <dbReference type="NCBI Taxonomy" id="8262"/>
    <lineage>
        <taxon>Eukaryota</taxon>
        <taxon>Metazoa</taxon>
        <taxon>Chordata</taxon>
        <taxon>Craniata</taxon>
        <taxon>Vertebrata</taxon>
        <taxon>Euteleostomi</taxon>
        <taxon>Actinopterygii</taxon>
        <taxon>Neopterygii</taxon>
        <taxon>Teleostei</taxon>
        <taxon>Neoteleostei</taxon>
        <taxon>Acanthomorphata</taxon>
        <taxon>Carangaria</taxon>
        <taxon>Pleuronectiformes</taxon>
        <taxon>Pleuronectoidei</taxon>
        <taxon>Pleuronectidae</taxon>
        <taxon>Pleuronectes</taxon>
    </lineage>
</organism>
<keyword evidence="2" id="KW-0812">Transmembrane</keyword>
<keyword evidence="2" id="KW-0472">Membrane</keyword>
<dbReference type="EMBL" id="CADEAL010003446">
    <property type="protein sequence ID" value="CAB1444775.1"/>
    <property type="molecule type" value="Genomic_DNA"/>
</dbReference>
<sequence>MLCQMTKSSYEEGVHGGRMWGGGRGGVCAGSDSDVLPSISQSRLDGDNAKSPDGISTSVAERRESYARSASAMVLVVLVVVVVVVVVVGGGAERHADIDAAAAATST</sequence>
<protein>
    <submittedName>
        <fullName evidence="3">Uncharacterized protein</fullName>
    </submittedName>
</protein>
<keyword evidence="4" id="KW-1185">Reference proteome</keyword>
<dbReference type="AlphaFoldDB" id="A0A9N7V8I7"/>
<reference evidence="3" key="1">
    <citation type="submission" date="2020-03" db="EMBL/GenBank/DDBJ databases">
        <authorList>
            <person name="Weist P."/>
        </authorList>
    </citation>
    <scope>NUCLEOTIDE SEQUENCE</scope>
</reference>
<evidence type="ECO:0000313" key="4">
    <source>
        <dbReference type="Proteomes" id="UP001153269"/>
    </source>
</evidence>
<feature type="region of interest" description="Disordered" evidence="1">
    <location>
        <begin position="31"/>
        <end position="56"/>
    </location>
</feature>
<name>A0A9N7V8I7_PLEPL</name>
<dbReference type="Proteomes" id="UP001153269">
    <property type="component" value="Unassembled WGS sequence"/>
</dbReference>
<accession>A0A9N7V8I7</accession>
<evidence type="ECO:0000256" key="2">
    <source>
        <dbReference type="SAM" id="Phobius"/>
    </source>
</evidence>
<evidence type="ECO:0000313" key="3">
    <source>
        <dbReference type="EMBL" id="CAB1444775.1"/>
    </source>
</evidence>
<keyword evidence="2" id="KW-1133">Transmembrane helix</keyword>
<gene>
    <name evidence="3" type="ORF">PLEPLA_LOCUS32493</name>
</gene>
<feature type="transmembrane region" description="Helical" evidence="2">
    <location>
        <begin position="72"/>
        <end position="92"/>
    </location>
</feature>
<evidence type="ECO:0000256" key="1">
    <source>
        <dbReference type="SAM" id="MobiDB-lite"/>
    </source>
</evidence>